<keyword evidence="1" id="KW-0812">Transmembrane</keyword>
<keyword evidence="1" id="KW-1133">Transmembrane helix</keyword>
<dbReference type="GO" id="GO:0031902">
    <property type="term" value="C:late endosome membrane"/>
    <property type="evidence" value="ECO:0007669"/>
    <property type="project" value="TreeGrafter"/>
</dbReference>
<organism evidence="3 4">
    <name type="scientific">Cloeon dipterum</name>
    <dbReference type="NCBI Taxonomy" id="197152"/>
    <lineage>
        <taxon>Eukaryota</taxon>
        <taxon>Metazoa</taxon>
        <taxon>Ecdysozoa</taxon>
        <taxon>Arthropoda</taxon>
        <taxon>Hexapoda</taxon>
        <taxon>Insecta</taxon>
        <taxon>Pterygota</taxon>
        <taxon>Palaeoptera</taxon>
        <taxon>Ephemeroptera</taxon>
        <taxon>Pisciforma</taxon>
        <taxon>Baetidae</taxon>
        <taxon>Cloeon</taxon>
    </lineage>
</organism>
<dbReference type="InterPro" id="IPR029063">
    <property type="entry name" value="SAM-dependent_MTases_sf"/>
</dbReference>
<evidence type="ECO:0000313" key="3">
    <source>
        <dbReference type="EMBL" id="CAB3367997.1"/>
    </source>
</evidence>
<evidence type="ECO:0000313" key="4">
    <source>
        <dbReference type="Proteomes" id="UP000494165"/>
    </source>
</evidence>
<dbReference type="AlphaFoldDB" id="A0A8S1CHR2"/>
<dbReference type="InterPro" id="IPR006342">
    <property type="entry name" value="FkbM_mtfrase"/>
</dbReference>
<name>A0A8S1CHR2_9INSE</name>
<proteinExistence type="predicted"/>
<keyword evidence="1" id="KW-0472">Membrane</keyword>
<dbReference type="PANTHER" id="PTHR34009">
    <property type="entry name" value="PROTEIN STAR"/>
    <property type="match status" value="1"/>
</dbReference>
<dbReference type="Gene3D" id="3.40.50.150">
    <property type="entry name" value="Vaccinia Virus protein VP39"/>
    <property type="match status" value="1"/>
</dbReference>
<protein>
    <recommendedName>
        <fullName evidence="2">Methyltransferase FkbM domain-containing protein</fullName>
    </recommendedName>
</protein>
<dbReference type="OrthoDB" id="6357215at2759"/>
<dbReference type="GO" id="GO:0005794">
    <property type="term" value="C:Golgi apparatus"/>
    <property type="evidence" value="ECO:0007669"/>
    <property type="project" value="TreeGrafter"/>
</dbReference>
<reference evidence="3 4" key="1">
    <citation type="submission" date="2020-04" db="EMBL/GenBank/DDBJ databases">
        <authorList>
            <person name="Alioto T."/>
            <person name="Alioto T."/>
            <person name="Gomez Garrido J."/>
        </authorList>
    </citation>
    <scope>NUCLEOTIDE SEQUENCE [LARGE SCALE GENOMIC DNA]</scope>
</reference>
<dbReference type="SUPFAM" id="SSF53335">
    <property type="entry name" value="S-adenosyl-L-methionine-dependent methyltransferases"/>
    <property type="match status" value="1"/>
</dbReference>
<sequence>MIMTNIADDCGPAGTSSRKLVFSGLIFGVFCIFHALVLRESVSRFESDARDLVYEQAMAYITANVPSEVAKWYTYFPKETAHINELDQDEDELIQHVRERLLVPPNNNNLVYYLDRPNVTDPSEGLAQTVSGLLGNMTKGFFIEAGALDGEVMSSTLLLERYNEWTGILIEPDPLNFLDLLGKNRRSWLAPVCLSFLQKPIMVSFEQKLSLGRIQGAPGARRPGLVDVQCVPLFSILAALNRTNVDFLSLDVEGSELDVLRTIPFGQIDITVVSVEFNKIVEGRQALKDFMKRKGYKTLEGSEKTSWGKQNYIFVKEK</sequence>
<gene>
    <name evidence="3" type="ORF">CLODIP_2_CD08441</name>
</gene>
<dbReference type="GO" id="GO:0005789">
    <property type="term" value="C:endoplasmic reticulum membrane"/>
    <property type="evidence" value="ECO:0007669"/>
    <property type="project" value="TreeGrafter"/>
</dbReference>
<dbReference type="PANTHER" id="PTHR34009:SF2">
    <property type="entry name" value="PROTEIN STAR"/>
    <property type="match status" value="1"/>
</dbReference>
<dbReference type="Pfam" id="PF05050">
    <property type="entry name" value="Methyltransf_21"/>
    <property type="match status" value="1"/>
</dbReference>
<feature type="domain" description="Methyltransferase FkbM" evidence="2">
    <location>
        <begin position="145"/>
        <end position="297"/>
    </location>
</feature>
<keyword evidence="4" id="KW-1185">Reference proteome</keyword>
<comment type="caution">
    <text evidence="3">The sequence shown here is derived from an EMBL/GenBank/DDBJ whole genome shotgun (WGS) entry which is preliminary data.</text>
</comment>
<dbReference type="GO" id="GO:0016197">
    <property type="term" value="P:endosomal transport"/>
    <property type="evidence" value="ECO:0007669"/>
    <property type="project" value="TreeGrafter"/>
</dbReference>
<dbReference type="Proteomes" id="UP000494165">
    <property type="component" value="Unassembled WGS sequence"/>
</dbReference>
<dbReference type="InterPro" id="IPR053202">
    <property type="entry name" value="EGF_Rcpt_Signaling_Reg"/>
</dbReference>
<dbReference type="GO" id="GO:0006888">
    <property type="term" value="P:endoplasmic reticulum to Golgi vesicle-mediated transport"/>
    <property type="evidence" value="ECO:0007669"/>
    <property type="project" value="TreeGrafter"/>
</dbReference>
<accession>A0A8S1CHR2</accession>
<dbReference type="GO" id="GO:0005886">
    <property type="term" value="C:plasma membrane"/>
    <property type="evidence" value="ECO:0007669"/>
    <property type="project" value="TreeGrafter"/>
</dbReference>
<dbReference type="EMBL" id="CADEPI010000035">
    <property type="protein sequence ID" value="CAB3367997.1"/>
    <property type="molecule type" value="Genomic_DNA"/>
</dbReference>
<feature type="transmembrane region" description="Helical" evidence="1">
    <location>
        <begin position="20"/>
        <end position="38"/>
    </location>
</feature>
<evidence type="ECO:0000256" key="1">
    <source>
        <dbReference type="SAM" id="Phobius"/>
    </source>
</evidence>
<evidence type="ECO:0000259" key="2">
    <source>
        <dbReference type="Pfam" id="PF05050"/>
    </source>
</evidence>